<evidence type="ECO:0000259" key="2">
    <source>
        <dbReference type="PROSITE" id="PS51471"/>
    </source>
</evidence>
<dbReference type="OrthoDB" id="545910at2759"/>
<dbReference type="GO" id="GO:0051213">
    <property type="term" value="F:dioxygenase activity"/>
    <property type="evidence" value="ECO:0007669"/>
    <property type="project" value="InterPro"/>
</dbReference>
<dbReference type="GO" id="GO:0006307">
    <property type="term" value="P:DNA alkylation repair"/>
    <property type="evidence" value="ECO:0007669"/>
    <property type="project" value="InterPro"/>
</dbReference>
<dbReference type="SUPFAM" id="SSF51197">
    <property type="entry name" value="Clavaminate synthase-like"/>
    <property type="match status" value="1"/>
</dbReference>
<dbReference type="AlphaFoldDB" id="A0A061AMJ5"/>
<feature type="domain" description="CUE" evidence="1">
    <location>
        <begin position="1"/>
        <end position="48"/>
    </location>
</feature>
<name>A0A061AMJ5_CYBFA</name>
<dbReference type="InterPro" id="IPR003892">
    <property type="entry name" value="CUE"/>
</dbReference>
<protein>
    <submittedName>
        <fullName evidence="3">CYFA0S02e00848g1_1</fullName>
    </submittedName>
</protein>
<dbReference type="PANTHER" id="PTHR31212:SF4">
    <property type="entry name" value="ALPHA-KETOGLUTARATE-DEPENDENT DIOXYGENASE ALKB HOMOLOG 3"/>
    <property type="match status" value="1"/>
</dbReference>
<gene>
    <name evidence="3" type="ORF">CYFA0S_02e00848g</name>
</gene>
<evidence type="ECO:0000259" key="1">
    <source>
        <dbReference type="PROSITE" id="PS51140"/>
    </source>
</evidence>
<proteinExistence type="predicted"/>
<reference evidence="3" key="1">
    <citation type="journal article" date="2014" name="Genome Announc.">
        <title>Genome sequence of the yeast Cyberlindnera fabianii (Hansenula fabianii).</title>
        <authorList>
            <person name="Freel K.C."/>
            <person name="Sarilar V."/>
            <person name="Neuveglise C."/>
            <person name="Devillers H."/>
            <person name="Friedrich A."/>
            <person name="Schacherer J."/>
        </authorList>
    </citation>
    <scope>NUCLEOTIDE SEQUENCE</scope>
    <source>
        <strain evidence="3">YJS4271</strain>
    </source>
</reference>
<dbReference type="Gene3D" id="2.60.120.590">
    <property type="entry name" value="Alpha-ketoglutarate-dependent dioxygenase AlkB-like"/>
    <property type="match status" value="1"/>
</dbReference>
<sequence>MTEYKVKQLKESFPEADEDALFEVLLSCEGSMKAAENVLLESFPHGPERKRYRPGERQLNIKRLLGVIDDSALISRNTTGANRPVYLYTKEDLEQTVPYATIHHNFLPPDIADDILRHTMNDKHGFSKAEFYLFGKKCVSNHESKLYASGQMDGIYYNGKLGHWDPDHSIYTEAMKIAKNLIEKKVNELNSQRERLPFEPVCSWKGDMAVCNRFFAKSNDLDWHSDRLTYIGPHCTIASLTLGATREFRIRKGYHDDTDAKFNTIYAVPIPHNTLLLMHAGFQEEFRHCVSSTTEIIPHPISGPLRINLTYRHYLGSYKENLPLCDKCGHQMDLRRSYKSPEVRGRYIWRCTGSYQNKECSRSYFADFSSNKLYTLDPEKCSVWIARGDTAALNCFREEIAERLKARDSKLKTG</sequence>
<feature type="domain" description="Fe2OG dioxygenase" evidence="2">
    <location>
        <begin position="205"/>
        <end position="315"/>
    </location>
</feature>
<dbReference type="PhylomeDB" id="A0A061AMJ5"/>
<dbReference type="CDD" id="cd14279">
    <property type="entry name" value="CUE"/>
    <property type="match status" value="1"/>
</dbReference>
<dbReference type="EMBL" id="LK052887">
    <property type="protein sequence ID" value="CDR38370.1"/>
    <property type="molecule type" value="Genomic_DNA"/>
</dbReference>
<dbReference type="PROSITE" id="PS51471">
    <property type="entry name" value="FE2OG_OXY"/>
    <property type="match status" value="1"/>
</dbReference>
<dbReference type="GO" id="GO:0043130">
    <property type="term" value="F:ubiquitin binding"/>
    <property type="evidence" value="ECO:0007669"/>
    <property type="project" value="InterPro"/>
</dbReference>
<dbReference type="InterPro" id="IPR005123">
    <property type="entry name" value="Oxoglu/Fe-dep_dioxygenase_dom"/>
</dbReference>
<dbReference type="InterPro" id="IPR027450">
    <property type="entry name" value="AlkB-like"/>
</dbReference>
<dbReference type="PROSITE" id="PS51140">
    <property type="entry name" value="CUE"/>
    <property type="match status" value="1"/>
</dbReference>
<dbReference type="InterPro" id="IPR037151">
    <property type="entry name" value="AlkB-like_sf"/>
</dbReference>
<accession>A0A061AMJ5</accession>
<dbReference type="PANTHER" id="PTHR31212">
    <property type="entry name" value="ALPHA-KETOGLUTARATE-DEPENDENT DIOXYGENASE ALKB HOMOLOG 3"/>
    <property type="match status" value="1"/>
</dbReference>
<organism evidence="3">
    <name type="scientific">Cyberlindnera fabianii</name>
    <name type="common">Yeast</name>
    <name type="synonym">Hansenula fabianii</name>
    <dbReference type="NCBI Taxonomy" id="36022"/>
    <lineage>
        <taxon>Eukaryota</taxon>
        <taxon>Fungi</taxon>
        <taxon>Dikarya</taxon>
        <taxon>Ascomycota</taxon>
        <taxon>Saccharomycotina</taxon>
        <taxon>Saccharomycetes</taxon>
        <taxon>Phaffomycetales</taxon>
        <taxon>Phaffomycetaceae</taxon>
        <taxon>Cyberlindnera</taxon>
    </lineage>
</organism>
<dbReference type="Pfam" id="PF13532">
    <property type="entry name" value="2OG-FeII_Oxy_2"/>
    <property type="match status" value="1"/>
</dbReference>
<evidence type="ECO:0000313" key="3">
    <source>
        <dbReference type="EMBL" id="CDR38370.1"/>
    </source>
</evidence>
<dbReference type="InterPro" id="IPR032854">
    <property type="entry name" value="ALKBH3"/>
</dbReference>
<dbReference type="VEuPathDB" id="FungiDB:BON22_4062"/>